<evidence type="ECO:0000313" key="4">
    <source>
        <dbReference type="Proteomes" id="UP001443914"/>
    </source>
</evidence>
<sequence>MTYKQSYTRTPSQTLGLHNNSHTISKIQPKIRIIHIYAPEIIETDVANFRELVQRLTGKPAPSENRPQDKGKGRGKPKKTSSRVINRDPYPLFNDNNNINININDNNNNMPSRTTITGSSSSPSSSCDHLNHDDDQGFWRTSAVDHTNNNTNNTNNNNNTSGGFLSAFNDDIDDHFDLSSMFTMNTFGDNSQLSFRG</sequence>
<dbReference type="Pfam" id="PF05678">
    <property type="entry name" value="VQ"/>
    <property type="match status" value="1"/>
</dbReference>
<proteinExistence type="predicted"/>
<feature type="domain" description="VQ" evidence="2">
    <location>
        <begin position="36"/>
        <end position="63"/>
    </location>
</feature>
<feature type="region of interest" description="Disordered" evidence="1">
    <location>
        <begin position="57"/>
        <end position="93"/>
    </location>
</feature>
<name>A0AAW1GIP9_SAPOF</name>
<dbReference type="GO" id="GO:0005634">
    <property type="term" value="C:nucleus"/>
    <property type="evidence" value="ECO:0007669"/>
    <property type="project" value="TreeGrafter"/>
</dbReference>
<organism evidence="3 4">
    <name type="scientific">Saponaria officinalis</name>
    <name type="common">Common soapwort</name>
    <name type="synonym">Lychnis saponaria</name>
    <dbReference type="NCBI Taxonomy" id="3572"/>
    <lineage>
        <taxon>Eukaryota</taxon>
        <taxon>Viridiplantae</taxon>
        <taxon>Streptophyta</taxon>
        <taxon>Embryophyta</taxon>
        <taxon>Tracheophyta</taxon>
        <taxon>Spermatophyta</taxon>
        <taxon>Magnoliopsida</taxon>
        <taxon>eudicotyledons</taxon>
        <taxon>Gunneridae</taxon>
        <taxon>Pentapetalae</taxon>
        <taxon>Caryophyllales</taxon>
        <taxon>Caryophyllaceae</taxon>
        <taxon>Caryophylleae</taxon>
        <taxon>Saponaria</taxon>
    </lineage>
</organism>
<protein>
    <recommendedName>
        <fullName evidence="2">VQ domain-containing protein</fullName>
    </recommendedName>
</protein>
<dbReference type="PANTHER" id="PTHR33143:SF3">
    <property type="entry name" value="VQ MOTIF-CONTAINING PROTEIN 17-RELATED"/>
    <property type="match status" value="1"/>
</dbReference>
<dbReference type="Proteomes" id="UP001443914">
    <property type="component" value="Unassembled WGS sequence"/>
</dbReference>
<reference evidence="3" key="1">
    <citation type="submission" date="2024-03" db="EMBL/GenBank/DDBJ databases">
        <title>WGS assembly of Saponaria officinalis var. Norfolk2.</title>
        <authorList>
            <person name="Jenkins J."/>
            <person name="Shu S."/>
            <person name="Grimwood J."/>
            <person name="Barry K."/>
            <person name="Goodstein D."/>
            <person name="Schmutz J."/>
            <person name="Leebens-Mack J."/>
            <person name="Osbourn A."/>
        </authorList>
    </citation>
    <scope>NUCLEOTIDE SEQUENCE [LARGE SCALE GENOMIC DNA]</scope>
    <source>
        <strain evidence="3">JIC</strain>
    </source>
</reference>
<dbReference type="InterPro" id="IPR008889">
    <property type="entry name" value="VQ"/>
</dbReference>
<dbReference type="PANTHER" id="PTHR33143">
    <property type="entry name" value="F16F4.1 PROTEIN-RELATED"/>
    <property type="match status" value="1"/>
</dbReference>
<dbReference type="AlphaFoldDB" id="A0AAW1GIP9"/>
<evidence type="ECO:0000259" key="2">
    <source>
        <dbReference type="Pfam" id="PF05678"/>
    </source>
</evidence>
<comment type="caution">
    <text evidence="3">The sequence shown here is derived from an EMBL/GenBank/DDBJ whole genome shotgun (WGS) entry which is preliminary data.</text>
</comment>
<dbReference type="InterPro" id="IPR039607">
    <property type="entry name" value="VQ_8/17/18/20/21/25"/>
</dbReference>
<gene>
    <name evidence="3" type="ORF">RND81_14G055400</name>
</gene>
<evidence type="ECO:0000256" key="1">
    <source>
        <dbReference type="SAM" id="MobiDB-lite"/>
    </source>
</evidence>
<keyword evidence="4" id="KW-1185">Reference proteome</keyword>
<accession>A0AAW1GIP9</accession>
<dbReference type="EMBL" id="JBDFQZ010000014">
    <property type="protein sequence ID" value="KAK9664605.1"/>
    <property type="molecule type" value="Genomic_DNA"/>
</dbReference>
<evidence type="ECO:0000313" key="3">
    <source>
        <dbReference type="EMBL" id="KAK9664605.1"/>
    </source>
</evidence>